<accession>A0A0A8Z0L8</accession>
<reference evidence="1" key="1">
    <citation type="submission" date="2014-09" db="EMBL/GenBank/DDBJ databases">
        <authorList>
            <person name="Magalhaes I.L.F."/>
            <person name="Oliveira U."/>
            <person name="Santos F.R."/>
            <person name="Vidigal T.H.D.A."/>
            <person name="Brescovit A.D."/>
            <person name="Santos A.J."/>
        </authorList>
    </citation>
    <scope>NUCLEOTIDE SEQUENCE</scope>
    <source>
        <tissue evidence="1">Shoot tissue taken approximately 20 cm above the soil surface</tissue>
    </source>
</reference>
<protein>
    <submittedName>
        <fullName evidence="1">Uncharacterized protein</fullName>
    </submittedName>
</protein>
<evidence type="ECO:0000313" key="1">
    <source>
        <dbReference type="EMBL" id="JAD31208.1"/>
    </source>
</evidence>
<name>A0A0A8Z0L8_ARUDO</name>
<dbReference type="AlphaFoldDB" id="A0A0A8Z0L8"/>
<organism evidence="1">
    <name type="scientific">Arundo donax</name>
    <name type="common">Giant reed</name>
    <name type="synonym">Donax arundinaceus</name>
    <dbReference type="NCBI Taxonomy" id="35708"/>
    <lineage>
        <taxon>Eukaryota</taxon>
        <taxon>Viridiplantae</taxon>
        <taxon>Streptophyta</taxon>
        <taxon>Embryophyta</taxon>
        <taxon>Tracheophyta</taxon>
        <taxon>Spermatophyta</taxon>
        <taxon>Magnoliopsida</taxon>
        <taxon>Liliopsida</taxon>
        <taxon>Poales</taxon>
        <taxon>Poaceae</taxon>
        <taxon>PACMAD clade</taxon>
        <taxon>Arundinoideae</taxon>
        <taxon>Arundineae</taxon>
        <taxon>Arundo</taxon>
    </lineage>
</organism>
<sequence length="38" mass="4291">MYPTTNLDEPVTTISSLKLPSCVAFHLKITCFHLGKKR</sequence>
<dbReference type="EMBL" id="GBRH01266687">
    <property type="protein sequence ID" value="JAD31208.1"/>
    <property type="molecule type" value="Transcribed_RNA"/>
</dbReference>
<proteinExistence type="predicted"/>
<reference evidence="1" key="2">
    <citation type="journal article" date="2015" name="Data Brief">
        <title>Shoot transcriptome of the giant reed, Arundo donax.</title>
        <authorList>
            <person name="Barrero R.A."/>
            <person name="Guerrero F.D."/>
            <person name="Moolhuijzen P."/>
            <person name="Goolsby J.A."/>
            <person name="Tidwell J."/>
            <person name="Bellgard S.E."/>
            <person name="Bellgard M.I."/>
        </authorList>
    </citation>
    <scope>NUCLEOTIDE SEQUENCE</scope>
    <source>
        <tissue evidence="1">Shoot tissue taken approximately 20 cm above the soil surface</tissue>
    </source>
</reference>